<accession>A0ABN7XLG1</accession>
<evidence type="ECO:0000313" key="2">
    <source>
        <dbReference type="Proteomes" id="UP000789901"/>
    </source>
</evidence>
<reference evidence="1 2" key="1">
    <citation type="submission" date="2021-06" db="EMBL/GenBank/DDBJ databases">
        <authorList>
            <person name="Kallberg Y."/>
            <person name="Tangrot J."/>
            <person name="Rosling A."/>
        </authorList>
    </citation>
    <scope>NUCLEOTIDE SEQUENCE [LARGE SCALE GENOMIC DNA]</scope>
    <source>
        <strain evidence="1 2">120-4 pot B 10/14</strain>
    </source>
</reference>
<protein>
    <submittedName>
        <fullName evidence="1">15569_t:CDS:1</fullName>
    </submittedName>
</protein>
<feature type="non-terminal residue" evidence="1">
    <location>
        <position position="1"/>
    </location>
</feature>
<keyword evidence="2" id="KW-1185">Reference proteome</keyword>
<sequence length="88" mass="9821">VDSKSTHALEKLKAYSNIKIITEVSGSFGLSIAGSEKKYLDKVKLSIMMLKIKENGGKLHSDDIINKRKLITHENSPTLNMNRTPSKH</sequence>
<evidence type="ECO:0000313" key="1">
    <source>
        <dbReference type="EMBL" id="CAG8855193.1"/>
    </source>
</evidence>
<proteinExistence type="predicted"/>
<name>A0ABN7XLG1_GIGMA</name>
<comment type="caution">
    <text evidence="1">The sequence shown here is derived from an EMBL/GenBank/DDBJ whole genome shotgun (WGS) entry which is preliminary data.</text>
</comment>
<organism evidence="1 2">
    <name type="scientific">Gigaspora margarita</name>
    <dbReference type="NCBI Taxonomy" id="4874"/>
    <lineage>
        <taxon>Eukaryota</taxon>
        <taxon>Fungi</taxon>
        <taxon>Fungi incertae sedis</taxon>
        <taxon>Mucoromycota</taxon>
        <taxon>Glomeromycotina</taxon>
        <taxon>Glomeromycetes</taxon>
        <taxon>Diversisporales</taxon>
        <taxon>Gigasporaceae</taxon>
        <taxon>Gigaspora</taxon>
    </lineage>
</organism>
<dbReference type="Proteomes" id="UP000789901">
    <property type="component" value="Unassembled WGS sequence"/>
</dbReference>
<dbReference type="EMBL" id="CAJVQB010146779">
    <property type="protein sequence ID" value="CAG8855193.1"/>
    <property type="molecule type" value="Genomic_DNA"/>
</dbReference>
<gene>
    <name evidence="1" type="ORF">GMARGA_LOCUS44014</name>
</gene>